<comment type="caution">
    <text evidence="1">The sequence shown here is derived from an EMBL/GenBank/DDBJ whole genome shotgun (WGS) entry which is preliminary data.</text>
</comment>
<protein>
    <submittedName>
        <fullName evidence="1">Uncharacterized protein</fullName>
    </submittedName>
</protein>
<sequence length="167" mass="19038">MLASPFPRKLRSILGKKPKFFGPAHPDSYPLYITNDLVSAAMNVFTDREVSWPRDPRYRIEVVMVNIPLHCCPPHIANDMPPECEGRHPYAVAIGKARFCRTPENPGGELIEVAMIEWDQMAVTFSYSPKELVTVVPLRDVTHNNQGVKSMRNHILADLRDVFTRRI</sequence>
<proteinExistence type="predicted"/>
<evidence type="ECO:0000313" key="1">
    <source>
        <dbReference type="EMBL" id="KAJ4133878.1"/>
    </source>
</evidence>
<reference evidence="1" key="1">
    <citation type="submission" date="2022-09" db="EMBL/GenBank/DDBJ databases">
        <title>Fusarium specimens isolated from Avocado Roots.</title>
        <authorList>
            <person name="Stajich J."/>
            <person name="Roper C."/>
            <person name="Heimlech-Rivalta G."/>
        </authorList>
    </citation>
    <scope>NUCLEOTIDE SEQUENCE</scope>
    <source>
        <strain evidence="1">CF00095</strain>
    </source>
</reference>
<organism evidence="1 2">
    <name type="scientific">Fusarium equiseti</name>
    <name type="common">Fusarium scirpi</name>
    <dbReference type="NCBI Taxonomy" id="61235"/>
    <lineage>
        <taxon>Eukaryota</taxon>
        <taxon>Fungi</taxon>
        <taxon>Dikarya</taxon>
        <taxon>Ascomycota</taxon>
        <taxon>Pezizomycotina</taxon>
        <taxon>Sordariomycetes</taxon>
        <taxon>Hypocreomycetidae</taxon>
        <taxon>Hypocreales</taxon>
        <taxon>Nectriaceae</taxon>
        <taxon>Fusarium</taxon>
        <taxon>Fusarium incarnatum-equiseti species complex</taxon>
    </lineage>
</organism>
<evidence type="ECO:0000313" key="2">
    <source>
        <dbReference type="Proteomes" id="UP001152024"/>
    </source>
</evidence>
<gene>
    <name evidence="1" type="ORF">NW768_005469</name>
</gene>
<accession>A0ABQ8RFD6</accession>
<dbReference type="EMBL" id="JAOQBH010000007">
    <property type="protein sequence ID" value="KAJ4133878.1"/>
    <property type="molecule type" value="Genomic_DNA"/>
</dbReference>
<keyword evidence="2" id="KW-1185">Reference proteome</keyword>
<name>A0ABQ8RFD6_FUSEQ</name>
<dbReference type="Proteomes" id="UP001152024">
    <property type="component" value="Unassembled WGS sequence"/>
</dbReference>